<dbReference type="EMBL" id="GBXM01012207">
    <property type="protein sequence ID" value="JAH96370.1"/>
    <property type="molecule type" value="Transcribed_RNA"/>
</dbReference>
<accession>A0A0E9X3C5</accession>
<reference evidence="1" key="2">
    <citation type="journal article" date="2015" name="Fish Shellfish Immunol.">
        <title>Early steps in the European eel (Anguilla anguilla)-Vibrio vulnificus interaction in the gills: Role of the RtxA13 toxin.</title>
        <authorList>
            <person name="Callol A."/>
            <person name="Pajuelo D."/>
            <person name="Ebbesson L."/>
            <person name="Teles M."/>
            <person name="MacKenzie S."/>
            <person name="Amaro C."/>
        </authorList>
    </citation>
    <scope>NUCLEOTIDE SEQUENCE</scope>
</reference>
<protein>
    <submittedName>
        <fullName evidence="1">Uncharacterized protein</fullName>
    </submittedName>
</protein>
<organism evidence="1">
    <name type="scientific">Anguilla anguilla</name>
    <name type="common">European freshwater eel</name>
    <name type="synonym">Muraena anguilla</name>
    <dbReference type="NCBI Taxonomy" id="7936"/>
    <lineage>
        <taxon>Eukaryota</taxon>
        <taxon>Metazoa</taxon>
        <taxon>Chordata</taxon>
        <taxon>Craniata</taxon>
        <taxon>Vertebrata</taxon>
        <taxon>Euteleostomi</taxon>
        <taxon>Actinopterygii</taxon>
        <taxon>Neopterygii</taxon>
        <taxon>Teleostei</taxon>
        <taxon>Anguilliformes</taxon>
        <taxon>Anguillidae</taxon>
        <taxon>Anguilla</taxon>
    </lineage>
</organism>
<reference evidence="1" key="1">
    <citation type="submission" date="2014-11" db="EMBL/GenBank/DDBJ databases">
        <authorList>
            <person name="Amaro Gonzalez C."/>
        </authorList>
    </citation>
    <scope>NUCLEOTIDE SEQUENCE</scope>
</reference>
<name>A0A0E9X3C5_ANGAN</name>
<dbReference type="AlphaFoldDB" id="A0A0E9X3C5"/>
<proteinExistence type="predicted"/>
<evidence type="ECO:0000313" key="1">
    <source>
        <dbReference type="EMBL" id="JAH96370.1"/>
    </source>
</evidence>
<sequence length="66" mass="7359">MVLLRMVWKNLTGLQRALTSTPSNTFGINWKSKCKPGLIGQSVPDLTNALLAEWKRIPAAMLQHLV</sequence>